<comment type="cofactor">
    <cofactor evidence="6">
        <name>[2Fe-2S] cluster</name>
        <dbReference type="ChEBI" id="CHEBI:190135"/>
    </cofactor>
</comment>
<dbReference type="PROSITE" id="PS00814">
    <property type="entry name" value="ADX"/>
    <property type="match status" value="1"/>
</dbReference>
<dbReference type="PANTHER" id="PTHR23426">
    <property type="entry name" value="FERREDOXIN/ADRENODOXIN"/>
    <property type="match status" value="1"/>
</dbReference>
<dbReference type="InterPro" id="IPR001055">
    <property type="entry name" value="Adrenodoxin-like"/>
</dbReference>
<evidence type="ECO:0000313" key="8">
    <source>
        <dbReference type="EMBL" id="GJJ73919.1"/>
    </source>
</evidence>
<reference evidence="8" key="1">
    <citation type="submission" date="2021-11" db="EMBL/GenBank/DDBJ databases">
        <authorList>
            <person name="Herlambang A."/>
            <person name="Guo Y."/>
            <person name="Takashima Y."/>
            <person name="Nishizawa T."/>
        </authorList>
    </citation>
    <scope>NUCLEOTIDE SEQUENCE</scope>
    <source>
        <strain evidence="8">E1425</strain>
    </source>
</reference>
<evidence type="ECO:0000259" key="7">
    <source>
        <dbReference type="PROSITE" id="PS51085"/>
    </source>
</evidence>
<dbReference type="OrthoDB" id="268593at2759"/>
<gene>
    <name evidence="8" type="ORF">EMPS_06277</name>
</gene>
<dbReference type="Pfam" id="PF00111">
    <property type="entry name" value="Fer2"/>
    <property type="match status" value="1"/>
</dbReference>
<dbReference type="PANTHER" id="PTHR23426:SF65">
    <property type="entry name" value="FERREDOXIN-2, MITOCHONDRIAL"/>
    <property type="match status" value="1"/>
</dbReference>
<keyword evidence="5" id="KW-0411">Iron-sulfur</keyword>
<dbReference type="PROSITE" id="PS51085">
    <property type="entry name" value="2FE2S_FER_2"/>
    <property type="match status" value="1"/>
</dbReference>
<dbReference type="EMBL" id="BQFW01000008">
    <property type="protein sequence ID" value="GJJ73919.1"/>
    <property type="molecule type" value="Genomic_DNA"/>
</dbReference>
<dbReference type="InterPro" id="IPR001041">
    <property type="entry name" value="2Fe-2S_ferredoxin-type"/>
</dbReference>
<feature type="domain" description="2Fe-2S ferredoxin-type" evidence="7">
    <location>
        <begin position="94"/>
        <end position="196"/>
    </location>
</feature>
<dbReference type="SUPFAM" id="SSF54292">
    <property type="entry name" value="2Fe-2S ferredoxin-like"/>
    <property type="match status" value="1"/>
</dbReference>
<keyword evidence="9" id="KW-1185">Reference proteome</keyword>
<dbReference type="PRINTS" id="PR00355">
    <property type="entry name" value="ADRENODOXIN"/>
</dbReference>
<dbReference type="InterPro" id="IPR036010">
    <property type="entry name" value="2Fe-2S_ferredoxin-like_sf"/>
</dbReference>
<evidence type="ECO:0000256" key="1">
    <source>
        <dbReference type="ARBA" id="ARBA00010914"/>
    </source>
</evidence>
<accession>A0A9P3HBZ7</accession>
<reference evidence="8" key="2">
    <citation type="journal article" date="2022" name="Microbiol. Resour. Announc.">
        <title>Whole-Genome Sequence of Entomortierella parvispora E1425, a Mucoromycotan Fungus Associated with Burkholderiaceae-Related Endosymbiotic Bacteria.</title>
        <authorList>
            <person name="Herlambang A."/>
            <person name="Guo Y."/>
            <person name="Takashima Y."/>
            <person name="Narisawa K."/>
            <person name="Ohta H."/>
            <person name="Nishizawa T."/>
        </authorList>
    </citation>
    <scope>NUCLEOTIDE SEQUENCE</scope>
    <source>
        <strain evidence="8">E1425</strain>
    </source>
</reference>
<evidence type="ECO:0000256" key="3">
    <source>
        <dbReference type="ARBA" id="ARBA00022723"/>
    </source>
</evidence>
<evidence type="ECO:0000256" key="4">
    <source>
        <dbReference type="ARBA" id="ARBA00023004"/>
    </source>
</evidence>
<organism evidence="8 9">
    <name type="scientific">Entomortierella parvispora</name>
    <dbReference type="NCBI Taxonomy" id="205924"/>
    <lineage>
        <taxon>Eukaryota</taxon>
        <taxon>Fungi</taxon>
        <taxon>Fungi incertae sedis</taxon>
        <taxon>Mucoromycota</taxon>
        <taxon>Mortierellomycotina</taxon>
        <taxon>Mortierellomycetes</taxon>
        <taxon>Mortierellales</taxon>
        <taxon>Mortierellaceae</taxon>
        <taxon>Entomortierella</taxon>
    </lineage>
</organism>
<protein>
    <submittedName>
        <fullName evidence="8">Ferredoxin-2, mitochondrial</fullName>
    </submittedName>
</protein>
<evidence type="ECO:0000256" key="2">
    <source>
        <dbReference type="ARBA" id="ARBA00022714"/>
    </source>
</evidence>
<dbReference type="GO" id="GO:0009055">
    <property type="term" value="F:electron transfer activity"/>
    <property type="evidence" value="ECO:0007669"/>
    <property type="project" value="TreeGrafter"/>
</dbReference>
<name>A0A9P3HBZ7_9FUNG</name>
<dbReference type="GO" id="GO:0140647">
    <property type="term" value="P:P450-containing electron transport chain"/>
    <property type="evidence" value="ECO:0007669"/>
    <property type="project" value="InterPro"/>
</dbReference>
<evidence type="ECO:0000256" key="6">
    <source>
        <dbReference type="ARBA" id="ARBA00034078"/>
    </source>
</evidence>
<dbReference type="AlphaFoldDB" id="A0A9P3HBZ7"/>
<comment type="similarity">
    <text evidence="1">Belongs to the adrenodoxin/putidaredoxin family.</text>
</comment>
<dbReference type="InterPro" id="IPR012675">
    <property type="entry name" value="Beta-grasp_dom_sf"/>
</dbReference>
<dbReference type="GO" id="GO:0046872">
    <property type="term" value="F:metal ion binding"/>
    <property type="evidence" value="ECO:0007669"/>
    <property type="project" value="UniProtKB-KW"/>
</dbReference>
<dbReference type="CDD" id="cd00207">
    <property type="entry name" value="fer2"/>
    <property type="match status" value="1"/>
</dbReference>
<evidence type="ECO:0000256" key="5">
    <source>
        <dbReference type="ARBA" id="ARBA00023014"/>
    </source>
</evidence>
<dbReference type="GO" id="GO:0005739">
    <property type="term" value="C:mitochondrion"/>
    <property type="evidence" value="ECO:0007669"/>
    <property type="project" value="TreeGrafter"/>
</dbReference>
<dbReference type="GO" id="GO:0051537">
    <property type="term" value="F:2 iron, 2 sulfur cluster binding"/>
    <property type="evidence" value="ECO:0007669"/>
    <property type="project" value="UniProtKB-KW"/>
</dbReference>
<dbReference type="Gene3D" id="3.10.20.30">
    <property type="match status" value="1"/>
</dbReference>
<evidence type="ECO:0000313" key="9">
    <source>
        <dbReference type="Proteomes" id="UP000827284"/>
    </source>
</evidence>
<dbReference type="Proteomes" id="UP000827284">
    <property type="component" value="Unassembled WGS sequence"/>
</dbReference>
<keyword evidence="3" id="KW-0479">Metal-binding</keyword>
<keyword evidence="4" id="KW-0408">Iron</keyword>
<sequence length="209" mass="22384">MSSRILFRAAMASSRASSSRTCLFHTQLHNLSTSARPARTWTSAGAQSWNNGKTLISIQNNSNSSSRMTHVAPFSTGSVLNHGALPRPAPGTGCKVNFITREGETVTVEANEGESLLDVARANDLDVEGACEASLACSTCHLILDEASFNKLEEPSDEENDMLDLAFGLSDTSRLGCQVLMTKELSGLTAKIPSATRNMYVDGAKPKHH</sequence>
<comment type="caution">
    <text evidence="8">The sequence shown here is derived from an EMBL/GenBank/DDBJ whole genome shotgun (WGS) entry which is preliminary data.</text>
</comment>
<keyword evidence="2" id="KW-0001">2Fe-2S</keyword>
<proteinExistence type="inferred from homology"/>
<dbReference type="InterPro" id="IPR018298">
    <property type="entry name" value="Adrenodoxin_Fe-S_BS"/>
</dbReference>